<dbReference type="CDD" id="cd01989">
    <property type="entry name" value="USP_STK_Ubox_N"/>
    <property type="match status" value="1"/>
</dbReference>
<feature type="region of interest" description="Disordered" evidence="9">
    <location>
        <begin position="1"/>
        <end position="25"/>
    </location>
</feature>
<dbReference type="InterPro" id="IPR008271">
    <property type="entry name" value="Ser/Thr_kinase_AS"/>
</dbReference>
<feature type="domain" description="Protein kinase" evidence="10">
    <location>
        <begin position="543"/>
        <end position="813"/>
    </location>
</feature>
<dbReference type="InterPro" id="IPR006016">
    <property type="entry name" value="UspA"/>
</dbReference>
<dbReference type="GO" id="GO:0004672">
    <property type="term" value="F:protein kinase activity"/>
    <property type="evidence" value="ECO:0007669"/>
    <property type="project" value="InterPro"/>
</dbReference>
<evidence type="ECO:0000313" key="11">
    <source>
        <dbReference type="EMBL" id="JAT47713.1"/>
    </source>
</evidence>
<dbReference type="Pfam" id="PF00582">
    <property type="entry name" value="Usp"/>
    <property type="match status" value="1"/>
</dbReference>
<evidence type="ECO:0000256" key="2">
    <source>
        <dbReference type="ARBA" id="ARBA00004906"/>
    </source>
</evidence>
<evidence type="ECO:0000256" key="6">
    <source>
        <dbReference type="ARBA" id="ARBA00022786"/>
    </source>
</evidence>
<keyword evidence="5" id="KW-0547">Nucleotide-binding</keyword>
<dbReference type="EC" id="2.3.2.27" evidence="3"/>
<dbReference type="Gene3D" id="3.40.50.620">
    <property type="entry name" value="HUPs"/>
    <property type="match status" value="1"/>
</dbReference>
<evidence type="ECO:0000256" key="3">
    <source>
        <dbReference type="ARBA" id="ARBA00012483"/>
    </source>
</evidence>
<dbReference type="FunFam" id="3.30.200.20:FF:000162">
    <property type="entry name" value="Adenine nucleotide alpha hydrolase-like domain kinase"/>
    <property type="match status" value="1"/>
</dbReference>
<feature type="region of interest" description="Disordered" evidence="9">
    <location>
        <begin position="206"/>
        <end position="238"/>
    </location>
</feature>
<dbReference type="SUPFAM" id="SSF56112">
    <property type="entry name" value="Protein kinase-like (PK-like)"/>
    <property type="match status" value="1"/>
</dbReference>
<sequence>MRPLPTRTPQDVAQKAGLGGRGRGGRWRFMRRDAGRRGEDGGPPQLLAVAVDAGKSSQHALKWAADHLIPRGQIFFLVHVRRKISSIPTPTGNQVPISEVEKDVASTFLEQIDYQTKELLLPFQCFCSRRGLQCKEVILEETDIPKAIVDFVMNYCVDKLVLGASSRSALMRTFKSDVPTYVSKAAPDFCSVYIISKGKILSIRPASRPNKHPLRQRQFETSGSQFQSVKSEPDAGHRMEATGRSTTVFGARAGPGMELRAPGVSYGCDMNNVNNISGQAESYLDYSYQSTSSCPTPSMTSIDHVGNSYPRDYADSAWQSRLSRLQIENTYSYEQMKGHELNRDGYSSSSSEHSSAFTQERSRNSVSHKSMYSYEQMKGHELNRDGYSSSSSEHSSAFTQERSRNSVSHKSMEDVESEVRRLKLELAQTMDMYNNACREVFSAKQRVYTPNASENMKSEAAHLVEQEAIELAEKEKERCRVLLEAAQAAQKQKMLEIEEKRIPGDRKLLQDMIQKRKVLDGLTTDARYRKYTIEEIQHATDNFSDELKIGEGGYGPVFRATLDHTAVAIKILRPDAAQGAKQFQQEIEVLSCIRHPNMVLLMGACPEYGCLVYEYMANGSLEDRLFCHSNTAPLSWQHRFRIAAEIATGLLFLHQTKPEPLVHRDLKPGNILLDHNLVSKIADVGLARLVPPSVADAVTQYRMTAAAGTFCYIDPEYQQTGMLGIKSDIYALGIILLQLVTASHPMGLAHNVERAMEDCKFEKMLDPNVPDWPMEEALNFAKLALKCAELRKKDRPDLASVVLPELNQLREFAEGTPISSRIYHHVHPTSFNAK</sequence>
<dbReference type="InterPro" id="IPR051348">
    <property type="entry name" value="U-box_ubiquitin_ligases"/>
</dbReference>
<evidence type="ECO:0000256" key="4">
    <source>
        <dbReference type="ARBA" id="ARBA00022679"/>
    </source>
</evidence>
<keyword evidence="8" id="KW-0175">Coiled coil</keyword>
<dbReference type="InterPro" id="IPR014729">
    <property type="entry name" value="Rossmann-like_a/b/a_fold"/>
</dbReference>
<gene>
    <name evidence="11" type="primary">PUB35_5</name>
    <name evidence="11" type="ORF">g.43696</name>
</gene>
<evidence type="ECO:0000256" key="9">
    <source>
        <dbReference type="SAM" id="MobiDB-lite"/>
    </source>
</evidence>
<proteinExistence type="predicted"/>
<dbReference type="Gene3D" id="1.10.510.10">
    <property type="entry name" value="Transferase(Phosphotransferase) domain 1"/>
    <property type="match status" value="1"/>
</dbReference>
<dbReference type="InterPro" id="IPR011009">
    <property type="entry name" value="Kinase-like_dom_sf"/>
</dbReference>
<dbReference type="SUPFAM" id="SSF52402">
    <property type="entry name" value="Adenine nucleotide alpha hydrolases-like"/>
    <property type="match status" value="1"/>
</dbReference>
<comment type="pathway">
    <text evidence="2">Protein modification; protein ubiquitination.</text>
</comment>
<dbReference type="GO" id="GO:0061630">
    <property type="term" value="F:ubiquitin protein ligase activity"/>
    <property type="evidence" value="ECO:0007669"/>
    <property type="project" value="UniProtKB-EC"/>
</dbReference>
<evidence type="ECO:0000256" key="1">
    <source>
        <dbReference type="ARBA" id="ARBA00000900"/>
    </source>
</evidence>
<dbReference type="PROSITE" id="PS50011">
    <property type="entry name" value="PROTEIN_KINASE_DOM"/>
    <property type="match status" value="1"/>
</dbReference>
<dbReference type="EMBL" id="GDJX01020223">
    <property type="protein sequence ID" value="JAT47713.1"/>
    <property type="molecule type" value="Transcribed_RNA"/>
</dbReference>
<dbReference type="PANTHER" id="PTHR45647:SF139">
    <property type="entry name" value="OS02G0152300 PROTEIN"/>
    <property type="match status" value="1"/>
</dbReference>
<evidence type="ECO:0000256" key="8">
    <source>
        <dbReference type="ARBA" id="ARBA00023054"/>
    </source>
</evidence>
<dbReference type="InterPro" id="IPR000719">
    <property type="entry name" value="Prot_kinase_dom"/>
</dbReference>
<organism evidence="11">
    <name type="scientific">Anthurium amnicola</name>
    <dbReference type="NCBI Taxonomy" id="1678845"/>
    <lineage>
        <taxon>Eukaryota</taxon>
        <taxon>Viridiplantae</taxon>
        <taxon>Streptophyta</taxon>
        <taxon>Embryophyta</taxon>
        <taxon>Tracheophyta</taxon>
        <taxon>Spermatophyta</taxon>
        <taxon>Magnoliopsida</taxon>
        <taxon>Liliopsida</taxon>
        <taxon>Araceae</taxon>
        <taxon>Pothoideae</taxon>
        <taxon>Potheae</taxon>
        <taxon>Anthurium</taxon>
    </lineage>
</organism>
<dbReference type="GO" id="GO:0005524">
    <property type="term" value="F:ATP binding"/>
    <property type="evidence" value="ECO:0007669"/>
    <property type="project" value="UniProtKB-KW"/>
</dbReference>
<evidence type="ECO:0000256" key="5">
    <source>
        <dbReference type="ARBA" id="ARBA00022741"/>
    </source>
</evidence>
<feature type="compositionally biased region" description="Polar residues" evidence="9">
    <location>
        <begin position="356"/>
        <end position="368"/>
    </location>
</feature>
<accession>A0A1D1XZA2</accession>
<name>A0A1D1XZA2_9ARAE</name>
<dbReference type="Gene3D" id="3.30.200.20">
    <property type="entry name" value="Phosphorylase Kinase, domain 1"/>
    <property type="match status" value="1"/>
</dbReference>
<keyword evidence="4" id="KW-0808">Transferase</keyword>
<dbReference type="Pfam" id="PF00069">
    <property type="entry name" value="Pkinase"/>
    <property type="match status" value="1"/>
</dbReference>
<dbReference type="PROSITE" id="PS00108">
    <property type="entry name" value="PROTEIN_KINASE_ST"/>
    <property type="match status" value="1"/>
</dbReference>
<dbReference type="FunFam" id="1.10.510.10:FF:000498">
    <property type="entry name" value="U-box domain-containing protein 51"/>
    <property type="match status" value="1"/>
</dbReference>
<feature type="region of interest" description="Disordered" evidence="9">
    <location>
        <begin position="341"/>
        <end position="368"/>
    </location>
</feature>
<protein>
    <recommendedName>
        <fullName evidence="3">RING-type E3 ubiquitin transferase</fullName>
        <ecNumber evidence="3">2.3.2.27</ecNumber>
    </recommendedName>
</protein>
<evidence type="ECO:0000259" key="10">
    <source>
        <dbReference type="PROSITE" id="PS50011"/>
    </source>
</evidence>
<keyword evidence="7" id="KW-0067">ATP-binding</keyword>
<dbReference type="SMART" id="SM00220">
    <property type="entry name" value="S_TKc"/>
    <property type="match status" value="1"/>
</dbReference>
<feature type="region of interest" description="Disordered" evidence="9">
    <location>
        <begin position="382"/>
        <end position="414"/>
    </location>
</feature>
<comment type="catalytic activity">
    <reaction evidence="1">
        <text>S-ubiquitinyl-[E2 ubiquitin-conjugating enzyme]-L-cysteine + [acceptor protein]-L-lysine = [E2 ubiquitin-conjugating enzyme]-L-cysteine + N(6)-ubiquitinyl-[acceptor protein]-L-lysine.</text>
        <dbReference type="EC" id="2.3.2.27"/>
    </reaction>
</comment>
<feature type="compositionally biased region" description="Polar residues" evidence="9">
    <location>
        <begin position="397"/>
        <end position="409"/>
    </location>
</feature>
<dbReference type="PANTHER" id="PTHR45647">
    <property type="entry name" value="OS02G0152300 PROTEIN"/>
    <property type="match status" value="1"/>
</dbReference>
<evidence type="ECO:0000256" key="7">
    <source>
        <dbReference type="ARBA" id="ARBA00022840"/>
    </source>
</evidence>
<dbReference type="AlphaFoldDB" id="A0A1D1XZA2"/>
<keyword evidence="6" id="KW-0833">Ubl conjugation pathway</keyword>
<feature type="compositionally biased region" description="Polar residues" evidence="9">
    <location>
        <begin position="219"/>
        <end position="230"/>
    </location>
</feature>
<reference evidence="11" key="1">
    <citation type="submission" date="2015-07" db="EMBL/GenBank/DDBJ databases">
        <title>Transcriptome Assembly of Anthurium amnicola.</title>
        <authorList>
            <person name="Suzuki J."/>
        </authorList>
    </citation>
    <scope>NUCLEOTIDE SEQUENCE</scope>
</reference>